<name>W0E192_MARPU</name>
<evidence type="ECO:0000313" key="2">
    <source>
        <dbReference type="Proteomes" id="UP000005275"/>
    </source>
</evidence>
<protein>
    <submittedName>
        <fullName evidence="1">Acetyltransferase</fullName>
    </submittedName>
</protein>
<dbReference type="AlphaFoldDB" id="W0E192"/>
<dbReference type="InterPro" id="IPR038763">
    <property type="entry name" value="DHH_sf"/>
</dbReference>
<dbReference type="OrthoDB" id="5429547at2"/>
<reference evidence="1 2" key="1">
    <citation type="submission" date="2013-12" db="EMBL/GenBank/DDBJ databases">
        <authorList>
            <consortium name="DOE Joint Genome Institute"/>
            <person name="Bryant D.A."/>
            <person name="Huntemann M."/>
            <person name="Han J."/>
            <person name="Chen A."/>
            <person name="Kyrpides N."/>
            <person name="Mavromatis K."/>
            <person name="Markowitz V."/>
            <person name="Palaniappan K."/>
            <person name="Ivanova N."/>
            <person name="Schaumberg A."/>
            <person name="Pati A."/>
            <person name="Liolios K."/>
            <person name="Nordberg H.P."/>
            <person name="Cantor M.N."/>
            <person name="Hua S.X."/>
            <person name="Woyke T."/>
        </authorList>
    </citation>
    <scope>NUCLEOTIDE SEQUENCE [LARGE SCALE GENOMIC DNA]</scope>
    <source>
        <strain evidence="1 2">984</strain>
    </source>
</reference>
<dbReference type="GO" id="GO:0016740">
    <property type="term" value="F:transferase activity"/>
    <property type="evidence" value="ECO:0007669"/>
    <property type="project" value="UniProtKB-KW"/>
</dbReference>
<evidence type="ECO:0000313" key="1">
    <source>
        <dbReference type="EMBL" id="AHF04640.1"/>
    </source>
</evidence>
<dbReference type="eggNOG" id="COG0608">
    <property type="taxonomic scope" value="Bacteria"/>
</dbReference>
<sequence length="319" mass="34397">MALYDVFNGDADGLCALLQLHLAEPRESVLVTGVKRDIALLDRVEAGAGDEVRVLDLSLDKNRAALERLLAAGVRVRYFDHHFPGEIPVHPGLEAHIDTAPDRGTSLLVDAALDGAHRAWAVVGTFGDNFDAAARQAAAPLGFDAPTLERLRELGIYLNYNGYGARVADLHVDPAQLFERLRPYADPREFIAADAVFAQLRDGYADDMARAEALRPEVDETAGRVFVLPDAPWARRVSGVFANAQAQGAPERAHALLTRLPEGGFLVSVRAPLARPDGADALCRQFPSGGGRKAAAGINHLTEDDYPRFVEAFLSTFGG</sequence>
<dbReference type="HOGENOM" id="CLU_873774_0_0_6"/>
<keyword evidence="2" id="KW-1185">Reference proteome</keyword>
<gene>
    <name evidence="1" type="ORF">MARPU_12890</name>
</gene>
<accession>W0E192</accession>
<keyword evidence="1" id="KW-0808">Transferase</keyword>
<organism evidence="1 2">
    <name type="scientific">Marichromatium purpuratum 984</name>
    <dbReference type="NCBI Taxonomy" id="765910"/>
    <lineage>
        <taxon>Bacteria</taxon>
        <taxon>Pseudomonadati</taxon>
        <taxon>Pseudomonadota</taxon>
        <taxon>Gammaproteobacteria</taxon>
        <taxon>Chromatiales</taxon>
        <taxon>Chromatiaceae</taxon>
        <taxon>Marichromatium</taxon>
    </lineage>
</organism>
<dbReference type="STRING" id="765910.MARPU_12890"/>
<dbReference type="SUPFAM" id="SSF64182">
    <property type="entry name" value="DHH phosphoesterases"/>
    <property type="match status" value="1"/>
</dbReference>
<dbReference type="Proteomes" id="UP000005275">
    <property type="component" value="Chromosome"/>
</dbReference>
<dbReference type="KEGG" id="mpur:MARPU_12890"/>
<dbReference type="EMBL" id="CP007031">
    <property type="protein sequence ID" value="AHF04640.1"/>
    <property type="molecule type" value="Genomic_DNA"/>
</dbReference>
<dbReference type="RefSeq" id="WP_005221613.1">
    <property type="nucleotide sequence ID" value="NZ_CP007031.1"/>
</dbReference>
<proteinExistence type="predicted"/>